<keyword evidence="1" id="KW-0732">Signal</keyword>
<feature type="signal peptide" evidence="1">
    <location>
        <begin position="1"/>
        <end position="24"/>
    </location>
</feature>
<evidence type="ECO:0000313" key="2">
    <source>
        <dbReference type="EMBL" id="ADK84755.1"/>
    </source>
</evidence>
<sequence>MAMLAVVVAAVAALIMAGPAPARAQLDDPLVIHDGVDCFNWPGAPQRLCAQWRLIAAAKGGVKWTMFVSGVGMQEHLFAQEQSFSAAEKAGLIAALRKGLRWSRTAAREKIDVVRRIGVVGGRLTVDFLSTGGGRECVVRLQMQDWLKDKPVPMFVAYGRQQDARHGLGALIKALEGSEAAHADRQKERARRMRLLK</sequence>
<gene>
    <name evidence="2" type="ordered locus">Deba_1387</name>
</gene>
<dbReference type="AlphaFoldDB" id="E1QGR2"/>
<dbReference type="HOGENOM" id="CLU_1382158_0_0_7"/>
<organism evidence="2 3">
    <name type="scientific">Desulfarculus baarsii (strain ATCC 33931 / DSM 2075 / LMG 7858 / VKM B-1802 / 2st14)</name>
    <dbReference type="NCBI Taxonomy" id="644282"/>
    <lineage>
        <taxon>Bacteria</taxon>
        <taxon>Pseudomonadati</taxon>
        <taxon>Thermodesulfobacteriota</taxon>
        <taxon>Desulfarculia</taxon>
        <taxon>Desulfarculales</taxon>
        <taxon>Desulfarculaceae</taxon>
        <taxon>Desulfarculus</taxon>
    </lineage>
</organism>
<feature type="chain" id="PRO_5003150159" evidence="1">
    <location>
        <begin position="25"/>
        <end position="197"/>
    </location>
</feature>
<keyword evidence="3" id="KW-1185">Reference proteome</keyword>
<dbReference type="STRING" id="644282.Deba_1387"/>
<accession>E1QGR2</accession>
<dbReference type="EMBL" id="CP002085">
    <property type="protein sequence ID" value="ADK84755.1"/>
    <property type="molecule type" value="Genomic_DNA"/>
</dbReference>
<name>E1QGR2_DESB2</name>
<protein>
    <submittedName>
        <fullName evidence="2">Uncharacterized protein</fullName>
    </submittedName>
</protein>
<reference evidence="2 3" key="1">
    <citation type="journal article" date="2010" name="Stand. Genomic Sci.">
        <title>Complete genome sequence of Desulfarculus baarsii type strain (2st14).</title>
        <authorList>
            <person name="Sun H."/>
            <person name="Spring S."/>
            <person name="Lapidus A."/>
            <person name="Davenport K."/>
            <person name="Del Rio T.G."/>
            <person name="Tice H."/>
            <person name="Nolan M."/>
            <person name="Copeland A."/>
            <person name="Cheng J.F."/>
            <person name="Lucas S."/>
            <person name="Tapia R."/>
            <person name="Goodwin L."/>
            <person name="Pitluck S."/>
            <person name="Ivanova N."/>
            <person name="Pagani I."/>
            <person name="Mavromatis K."/>
            <person name="Ovchinnikova G."/>
            <person name="Pati A."/>
            <person name="Chen A."/>
            <person name="Palaniappan K."/>
            <person name="Hauser L."/>
            <person name="Chang Y.J."/>
            <person name="Jeffries C.D."/>
            <person name="Detter J.C."/>
            <person name="Han C."/>
            <person name="Rohde M."/>
            <person name="Brambilla E."/>
            <person name="Goker M."/>
            <person name="Woyke T."/>
            <person name="Bristow J."/>
            <person name="Eisen J.A."/>
            <person name="Markowitz V."/>
            <person name="Hugenholtz P."/>
            <person name="Kyrpides N.C."/>
            <person name="Klenk H.P."/>
            <person name="Land M."/>
        </authorList>
    </citation>
    <scope>NUCLEOTIDE SEQUENCE [LARGE SCALE GENOMIC DNA]</scope>
    <source>
        <strain evidence="3">ATCC 33931 / DSM 2075 / LMG 7858 / VKM B-1802 / 2st14</strain>
    </source>
</reference>
<evidence type="ECO:0000313" key="3">
    <source>
        <dbReference type="Proteomes" id="UP000009047"/>
    </source>
</evidence>
<dbReference type="Proteomes" id="UP000009047">
    <property type="component" value="Chromosome"/>
</dbReference>
<evidence type="ECO:0000256" key="1">
    <source>
        <dbReference type="SAM" id="SignalP"/>
    </source>
</evidence>
<dbReference type="KEGG" id="dbr:Deba_1387"/>
<proteinExistence type="predicted"/>